<dbReference type="EMBL" id="BAABKQ010000001">
    <property type="protein sequence ID" value="GAA4824207.1"/>
    <property type="molecule type" value="Genomic_DNA"/>
</dbReference>
<accession>A0ABP9D4D5</accession>
<protein>
    <submittedName>
        <fullName evidence="1">Uncharacterized protein</fullName>
    </submittedName>
</protein>
<organism evidence="1 2">
    <name type="scientific">Tomitella cavernea</name>
    <dbReference type="NCBI Taxonomy" id="1387982"/>
    <lineage>
        <taxon>Bacteria</taxon>
        <taxon>Bacillati</taxon>
        <taxon>Actinomycetota</taxon>
        <taxon>Actinomycetes</taxon>
        <taxon>Mycobacteriales</taxon>
        <taxon>Tomitella</taxon>
    </lineage>
</organism>
<dbReference type="RefSeq" id="WP_200171396.1">
    <property type="nucleotide sequence ID" value="NZ_BAABKQ010000001.1"/>
</dbReference>
<sequence>MTITAPTPPTDDDITRIVSDYVAERASIGVKFAQAHATVTTTEGEVTVVFDPALAGMTDELFAELRPFDNLAACAGNPLAGNDDVGAWRRTRLIRVDTLLRGGNDLGSLTVHELHQRATVVPKP</sequence>
<comment type="caution">
    <text evidence="1">The sequence shown here is derived from an EMBL/GenBank/DDBJ whole genome shotgun (WGS) entry which is preliminary data.</text>
</comment>
<dbReference type="Proteomes" id="UP001500839">
    <property type="component" value="Unassembled WGS sequence"/>
</dbReference>
<name>A0ABP9D4D5_9ACTN</name>
<gene>
    <name evidence="1" type="ORF">GCM10023353_36520</name>
</gene>
<evidence type="ECO:0000313" key="1">
    <source>
        <dbReference type="EMBL" id="GAA4824207.1"/>
    </source>
</evidence>
<reference evidence="2" key="1">
    <citation type="journal article" date="2019" name="Int. J. Syst. Evol. Microbiol.">
        <title>The Global Catalogue of Microorganisms (GCM) 10K type strain sequencing project: providing services to taxonomists for standard genome sequencing and annotation.</title>
        <authorList>
            <consortium name="The Broad Institute Genomics Platform"/>
            <consortium name="The Broad Institute Genome Sequencing Center for Infectious Disease"/>
            <person name="Wu L."/>
            <person name="Ma J."/>
        </authorList>
    </citation>
    <scope>NUCLEOTIDE SEQUENCE [LARGE SCALE GENOMIC DNA]</scope>
    <source>
        <strain evidence="2">JCM 18542</strain>
    </source>
</reference>
<keyword evidence="2" id="KW-1185">Reference proteome</keyword>
<proteinExistence type="predicted"/>
<evidence type="ECO:0000313" key="2">
    <source>
        <dbReference type="Proteomes" id="UP001500839"/>
    </source>
</evidence>